<accession>A0A5C6QQR4</accession>
<dbReference type="PROSITE" id="PS50902">
    <property type="entry name" value="FLAVODOXIN_LIKE"/>
    <property type="match status" value="1"/>
</dbReference>
<evidence type="ECO:0000256" key="1">
    <source>
        <dbReference type="ARBA" id="ARBA00001917"/>
    </source>
</evidence>
<dbReference type="PANTHER" id="PTHR19384">
    <property type="entry name" value="NITRIC OXIDE SYNTHASE-RELATED"/>
    <property type="match status" value="1"/>
</dbReference>
<dbReference type="GO" id="GO:0005829">
    <property type="term" value="C:cytosol"/>
    <property type="evidence" value="ECO:0007669"/>
    <property type="project" value="TreeGrafter"/>
</dbReference>
<dbReference type="OrthoDB" id="359268at2"/>
<name>A0A5C6QQR4_9GAMM</name>
<dbReference type="RefSeq" id="WP_146784578.1">
    <property type="nucleotide sequence ID" value="NZ_VOLT01000002.1"/>
</dbReference>
<evidence type="ECO:0000256" key="3">
    <source>
        <dbReference type="ARBA" id="ARBA00022643"/>
    </source>
</evidence>
<feature type="domain" description="Flavodoxin-like" evidence="4">
    <location>
        <begin position="4"/>
        <end position="160"/>
    </location>
</feature>
<dbReference type="Gene3D" id="3.40.50.360">
    <property type="match status" value="1"/>
</dbReference>
<dbReference type="GO" id="GO:0010181">
    <property type="term" value="F:FMN binding"/>
    <property type="evidence" value="ECO:0007669"/>
    <property type="project" value="InterPro"/>
</dbReference>
<protein>
    <submittedName>
        <fullName evidence="5">MioC protein</fullName>
    </submittedName>
</protein>
<reference evidence="5 6" key="1">
    <citation type="submission" date="2019-07" db="EMBL/GenBank/DDBJ databases">
        <title>Genomes of sea-ice associated Colwellia species.</title>
        <authorList>
            <person name="Bowman J.P."/>
        </authorList>
    </citation>
    <scope>NUCLEOTIDE SEQUENCE [LARGE SCALE GENOMIC DNA]</scope>
    <source>
        <strain evidence="5 6">ACAM 459</strain>
    </source>
</reference>
<keyword evidence="2" id="KW-0285">Flavoprotein</keyword>
<sequence>MSAIQIIVGSMLGGTEYVAEACEETLKKLDHNVDIHLKPDLNNVINNTFTAHNEQNNDSNFVKNPIWIICTSTHGAGDYPDNIKQFVSDLGNCDQDLSTVSFLTIGIGDSSYDTFCKAAIDLSSLLISMSCKEIVQIKTLDMSEDIDPEDLAQQWISTNKDLLSI</sequence>
<dbReference type="EMBL" id="VOLT01000002">
    <property type="protein sequence ID" value="TWX71073.1"/>
    <property type="molecule type" value="Genomic_DNA"/>
</dbReference>
<dbReference type="GO" id="GO:0050660">
    <property type="term" value="F:flavin adenine dinucleotide binding"/>
    <property type="evidence" value="ECO:0007669"/>
    <property type="project" value="TreeGrafter"/>
</dbReference>
<keyword evidence="6" id="KW-1185">Reference proteome</keyword>
<comment type="caution">
    <text evidence="5">The sequence shown here is derived from an EMBL/GenBank/DDBJ whole genome shotgun (WGS) entry which is preliminary data.</text>
</comment>
<dbReference type="InterPro" id="IPR008254">
    <property type="entry name" value="Flavodoxin/NO_synth"/>
</dbReference>
<evidence type="ECO:0000256" key="2">
    <source>
        <dbReference type="ARBA" id="ARBA00022630"/>
    </source>
</evidence>
<evidence type="ECO:0000313" key="6">
    <source>
        <dbReference type="Proteomes" id="UP000321822"/>
    </source>
</evidence>
<dbReference type="Pfam" id="PF00258">
    <property type="entry name" value="Flavodoxin_1"/>
    <property type="match status" value="1"/>
</dbReference>
<dbReference type="Proteomes" id="UP000321822">
    <property type="component" value="Unassembled WGS sequence"/>
</dbReference>
<comment type="cofactor">
    <cofactor evidence="1">
        <name>FMN</name>
        <dbReference type="ChEBI" id="CHEBI:58210"/>
    </cofactor>
</comment>
<dbReference type="InterPro" id="IPR029039">
    <property type="entry name" value="Flavoprotein-like_sf"/>
</dbReference>
<evidence type="ECO:0000313" key="5">
    <source>
        <dbReference type="EMBL" id="TWX71073.1"/>
    </source>
</evidence>
<dbReference type="GO" id="GO:0016491">
    <property type="term" value="F:oxidoreductase activity"/>
    <property type="evidence" value="ECO:0007669"/>
    <property type="project" value="TreeGrafter"/>
</dbReference>
<dbReference type="AlphaFoldDB" id="A0A5C6QQR4"/>
<dbReference type="SUPFAM" id="SSF52218">
    <property type="entry name" value="Flavoproteins"/>
    <property type="match status" value="1"/>
</dbReference>
<proteinExistence type="predicted"/>
<dbReference type="PANTHER" id="PTHR19384:SF128">
    <property type="entry name" value="NADPH OXIDOREDUCTASE A"/>
    <property type="match status" value="1"/>
</dbReference>
<gene>
    <name evidence="5" type="ORF">ESZ36_05430</name>
</gene>
<organism evidence="5 6">
    <name type="scientific">Colwellia demingiae</name>
    <dbReference type="NCBI Taxonomy" id="89401"/>
    <lineage>
        <taxon>Bacteria</taxon>
        <taxon>Pseudomonadati</taxon>
        <taxon>Pseudomonadota</taxon>
        <taxon>Gammaproteobacteria</taxon>
        <taxon>Alteromonadales</taxon>
        <taxon>Colwelliaceae</taxon>
        <taxon>Colwellia</taxon>
    </lineage>
</organism>
<evidence type="ECO:0000259" key="4">
    <source>
        <dbReference type="PROSITE" id="PS50902"/>
    </source>
</evidence>
<keyword evidence="3" id="KW-0288">FMN</keyword>